<organism evidence="2 3">
    <name type="scientific">Chiloscyllium punctatum</name>
    <name type="common">Brownbanded bambooshark</name>
    <name type="synonym">Hemiscyllium punctatum</name>
    <dbReference type="NCBI Taxonomy" id="137246"/>
    <lineage>
        <taxon>Eukaryota</taxon>
        <taxon>Metazoa</taxon>
        <taxon>Chordata</taxon>
        <taxon>Craniata</taxon>
        <taxon>Vertebrata</taxon>
        <taxon>Chondrichthyes</taxon>
        <taxon>Elasmobranchii</taxon>
        <taxon>Galeomorphii</taxon>
        <taxon>Galeoidea</taxon>
        <taxon>Orectolobiformes</taxon>
        <taxon>Hemiscylliidae</taxon>
        <taxon>Chiloscyllium</taxon>
    </lineage>
</organism>
<dbReference type="Proteomes" id="UP000287033">
    <property type="component" value="Unassembled WGS sequence"/>
</dbReference>
<reference evidence="2 3" key="1">
    <citation type="journal article" date="2018" name="Nat. Ecol. Evol.">
        <title>Shark genomes provide insights into elasmobranch evolution and the origin of vertebrates.</title>
        <authorList>
            <person name="Hara Y"/>
            <person name="Yamaguchi K"/>
            <person name="Onimaru K"/>
            <person name="Kadota M"/>
            <person name="Koyanagi M"/>
            <person name="Keeley SD"/>
            <person name="Tatsumi K"/>
            <person name="Tanaka K"/>
            <person name="Motone F"/>
            <person name="Kageyama Y"/>
            <person name="Nozu R"/>
            <person name="Adachi N"/>
            <person name="Nishimura O"/>
            <person name="Nakagawa R"/>
            <person name="Tanegashima C"/>
            <person name="Kiyatake I"/>
            <person name="Matsumoto R"/>
            <person name="Murakumo K"/>
            <person name="Nishida K"/>
            <person name="Terakita A"/>
            <person name="Kuratani S"/>
            <person name="Sato K"/>
            <person name="Hyodo S Kuraku.S."/>
        </authorList>
    </citation>
    <scope>NUCLEOTIDE SEQUENCE [LARGE SCALE GENOMIC DNA]</scope>
</reference>
<dbReference type="AlphaFoldDB" id="A0A401SCH9"/>
<protein>
    <submittedName>
        <fullName evidence="2">Uncharacterized protein</fullName>
    </submittedName>
</protein>
<evidence type="ECO:0000313" key="2">
    <source>
        <dbReference type="EMBL" id="GCC28116.1"/>
    </source>
</evidence>
<dbReference type="EMBL" id="BEZZ01000191">
    <property type="protein sequence ID" value="GCC28116.1"/>
    <property type="molecule type" value="Genomic_DNA"/>
</dbReference>
<keyword evidence="3" id="KW-1185">Reference proteome</keyword>
<evidence type="ECO:0000256" key="1">
    <source>
        <dbReference type="SAM" id="MobiDB-lite"/>
    </source>
</evidence>
<gene>
    <name evidence="2" type="ORF">chiPu_0006542</name>
</gene>
<name>A0A401SCH9_CHIPU</name>
<accession>A0A401SCH9</accession>
<proteinExistence type="predicted"/>
<sequence>MPPTATRRRYVLCASRGGERERVLRLMTSVALWPCFHDGRLRRLEAPGSAECGDREGRPVPSPPHTKTHTSPPTPTIERARSGSCGNHRALVLFARLFF</sequence>
<comment type="caution">
    <text evidence="2">The sequence shown here is derived from an EMBL/GenBank/DDBJ whole genome shotgun (WGS) entry which is preliminary data.</text>
</comment>
<evidence type="ECO:0000313" key="3">
    <source>
        <dbReference type="Proteomes" id="UP000287033"/>
    </source>
</evidence>
<feature type="region of interest" description="Disordered" evidence="1">
    <location>
        <begin position="47"/>
        <end position="83"/>
    </location>
</feature>